<feature type="transmembrane region" description="Helical" evidence="8">
    <location>
        <begin position="134"/>
        <end position="152"/>
    </location>
</feature>
<dbReference type="GO" id="GO:0005886">
    <property type="term" value="C:plasma membrane"/>
    <property type="evidence" value="ECO:0007669"/>
    <property type="project" value="UniProtKB-SubCell"/>
</dbReference>
<dbReference type="GO" id="GO:0005254">
    <property type="term" value="F:chloride channel activity"/>
    <property type="evidence" value="ECO:0007669"/>
    <property type="project" value="InterPro"/>
</dbReference>
<evidence type="ECO:0000256" key="2">
    <source>
        <dbReference type="ARBA" id="ARBA00022448"/>
    </source>
</evidence>
<dbReference type="PANTHER" id="PTHR33281:SF19">
    <property type="entry name" value="VOLTAGE-DEPENDENT ANION CHANNEL-FORMING PROTEIN YNEE"/>
    <property type="match status" value="1"/>
</dbReference>
<dbReference type="Pfam" id="PF25539">
    <property type="entry name" value="Bestrophin_2"/>
    <property type="match status" value="1"/>
</dbReference>
<keyword evidence="10" id="KW-1185">Reference proteome</keyword>
<keyword evidence="2" id="KW-0813">Transport</keyword>
<proteinExistence type="predicted"/>
<feature type="transmembrane region" description="Helical" evidence="8">
    <location>
        <begin position="298"/>
        <end position="320"/>
    </location>
</feature>
<evidence type="ECO:0000256" key="4">
    <source>
        <dbReference type="ARBA" id="ARBA00022692"/>
    </source>
</evidence>
<dbReference type="AlphaFoldDB" id="A0AAW1PYF2"/>
<keyword evidence="3" id="KW-1003">Cell membrane</keyword>
<accession>A0AAW1PYF2</accession>
<comment type="subcellular location">
    <subcellularLocation>
        <location evidence="1">Cell membrane</location>
        <topology evidence="1">Multi-pass membrane protein</topology>
    </subcellularLocation>
</comment>
<dbReference type="PANTHER" id="PTHR33281">
    <property type="entry name" value="UPF0187 PROTEIN YNEE"/>
    <property type="match status" value="1"/>
</dbReference>
<sequence length="415" mass="46506">MLAQPDSPPSHLCVSSRMKFEKPSFGLYHRSHGDGSHLHLPHLPSKLSKSLATIRSRRQFKGGEGITNLVNIRESDSRTCGVRHNKYWLYTICAVRGRAFPWMPMLTYSLYSILVICLAPVVNPDYRTSTTLKALVTPVNTVGLSLFLLLGFRTNSSYDRWWEGRKVWDAMTSKAQDMGRLVVARMKDKAHGCEVLRWTIAFCVAAKKVLRYEQDFSELEPILPPEDILALEQAENKTGMIILKLSRLVADADERKIIPASTNNDMEGILRGFNADINACKRILGTPMPLAYIVHLRAFLLLWLALLPFVFVVTMDYWAIPVCIVIGYELLGFEDIGVEIESPFGNDFNDLPLDQITDELLAHLAEYLHHLERPDAGEAPDPKKQAPLPAQIEGLDVKCLDQQGGFATSADAMGV</sequence>
<keyword evidence="6" id="KW-0406">Ion transport</keyword>
<comment type="caution">
    <text evidence="9">The sequence shown here is derived from an EMBL/GenBank/DDBJ whole genome shotgun (WGS) entry which is preliminary data.</text>
</comment>
<evidence type="ECO:0000256" key="8">
    <source>
        <dbReference type="SAM" id="Phobius"/>
    </source>
</evidence>
<organism evidence="9 10">
    <name type="scientific">[Myrmecia] bisecta</name>
    <dbReference type="NCBI Taxonomy" id="41462"/>
    <lineage>
        <taxon>Eukaryota</taxon>
        <taxon>Viridiplantae</taxon>
        <taxon>Chlorophyta</taxon>
        <taxon>core chlorophytes</taxon>
        <taxon>Trebouxiophyceae</taxon>
        <taxon>Trebouxiales</taxon>
        <taxon>Trebouxiaceae</taxon>
        <taxon>Myrmecia</taxon>
    </lineage>
</organism>
<evidence type="ECO:0000256" key="3">
    <source>
        <dbReference type="ARBA" id="ARBA00022475"/>
    </source>
</evidence>
<feature type="transmembrane region" description="Helical" evidence="8">
    <location>
        <begin position="105"/>
        <end position="122"/>
    </location>
</feature>
<keyword evidence="4 8" id="KW-0812">Transmembrane</keyword>
<evidence type="ECO:0000256" key="5">
    <source>
        <dbReference type="ARBA" id="ARBA00022989"/>
    </source>
</evidence>
<dbReference type="EMBL" id="JALJOR010000008">
    <property type="protein sequence ID" value="KAK9813169.1"/>
    <property type="molecule type" value="Genomic_DNA"/>
</dbReference>
<keyword evidence="7 8" id="KW-0472">Membrane</keyword>
<dbReference type="InterPro" id="IPR044669">
    <property type="entry name" value="YneE/VCCN1/2-like"/>
</dbReference>
<evidence type="ECO:0000256" key="7">
    <source>
        <dbReference type="ARBA" id="ARBA00023136"/>
    </source>
</evidence>
<reference evidence="9 10" key="1">
    <citation type="journal article" date="2024" name="Nat. Commun.">
        <title>Phylogenomics reveals the evolutionary origins of lichenization in chlorophyte algae.</title>
        <authorList>
            <person name="Puginier C."/>
            <person name="Libourel C."/>
            <person name="Otte J."/>
            <person name="Skaloud P."/>
            <person name="Haon M."/>
            <person name="Grisel S."/>
            <person name="Petersen M."/>
            <person name="Berrin J.G."/>
            <person name="Delaux P.M."/>
            <person name="Dal Grande F."/>
            <person name="Keller J."/>
        </authorList>
    </citation>
    <scope>NUCLEOTIDE SEQUENCE [LARGE SCALE GENOMIC DNA]</scope>
    <source>
        <strain evidence="9 10">SAG 2043</strain>
    </source>
</reference>
<protein>
    <submittedName>
        <fullName evidence="9">Uncharacterized protein</fullName>
    </submittedName>
</protein>
<evidence type="ECO:0000256" key="6">
    <source>
        <dbReference type="ARBA" id="ARBA00023065"/>
    </source>
</evidence>
<keyword evidence="5 8" id="KW-1133">Transmembrane helix</keyword>
<evidence type="ECO:0000256" key="1">
    <source>
        <dbReference type="ARBA" id="ARBA00004651"/>
    </source>
</evidence>
<evidence type="ECO:0000313" key="10">
    <source>
        <dbReference type="Proteomes" id="UP001489004"/>
    </source>
</evidence>
<evidence type="ECO:0000313" key="9">
    <source>
        <dbReference type="EMBL" id="KAK9813169.1"/>
    </source>
</evidence>
<dbReference type="Proteomes" id="UP001489004">
    <property type="component" value="Unassembled WGS sequence"/>
</dbReference>
<gene>
    <name evidence="9" type="ORF">WJX72_010064</name>
</gene>
<name>A0AAW1PYF2_9CHLO</name>